<feature type="transmembrane region" description="Helical" evidence="1">
    <location>
        <begin position="131"/>
        <end position="157"/>
    </location>
</feature>
<evidence type="ECO:0000313" key="6">
    <source>
        <dbReference type="Proteomes" id="UP000524535"/>
    </source>
</evidence>
<keyword evidence="6" id="KW-1185">Reference proteome</keyword>
<evidence type="ECO:0000313" key="7">
    <source>
        <dbReference type="Proteomes" id="UP000576087"/>
    </source>
</evidence>
<dbReference type="EMBL" id="JACIGY010000004">
    <property type="protein sequence ID" value="MBB4412940.1"/>
    <property type="molecule type" value="Genomic_DNA"/>
</dbReference>
<evidence type="ECO:0000313" key="3">
    <source>
        <dbReference type="EMBL" id="MBB4412940.1"/>
    </source>
</evidence>
<dbReference type="Proteomes" id="UP000524535">
    <property type="component" value="Unassembled WGS sequence"/>
</dbReference>
<reference evidence="5 6" key="1">
    <citation type="submission" date="2020-08" db="EMBL/GenBank/DDBJ databases">
        <title>Genomic Encyclopedia of Type Strains, Phase IV (KMG-V): Genome sequencing to study the core and pangenomes of soil and plant-associated prokaryotes.</title>
        <authorList>
            <person name="Whitman W."/>
        </authorList>
    </citation>
    <scope>NUCLEOTIDE SEQUENCE [LARGE SCALE GENOMIC DNA]</scope>
    <source>
        <strain evidence="3 6">SEMIA 444</strain>
        <strain evidence="2 5">SEMIA 448</strain>
        <strain evidence="4 7">SEMIA 452</strain>
    </source>
</reference>
<dbReference type="Proteomes" id="UP000520770">
    <property type="component" value="Unassembled WGS sequence"/>
</dbReference>
<dbReference type="RefSeq" id="WP_183823535.1">
    <property type="nucleotide sequence ID" value="NZ_JACIGW010000002.1"/>
</dbReference>
<proteinExistence type="predicted"/>
<feature type="transmembrane region" description="Helical" evidence="1">
    <location>
        <begin position="74"/>
        <end position="99"/>
    </location>
</feature>
<comment type="caution">
    <text evidence="3">The sequence shown here is derived from an EMBL/GenBank/DDBJ whole genome shotgun (WGS) entry which is preliminary data.</text>
</comment>
<dbReference type="AlphaFoldDB" id="A0A7W6TID3"/>
<feature type="transmembrane region" description="Helical" evidence="1">
    <location>
        <begin position="169"/>
        <end position="193"/>
    </location>
</feature>
<accession>A0A7W6TID3</accession>
<dbReference type="EMBL" id="JACIHM010000004">
    <property type="protein sequence ID" value="MBB4447572.1"/>
    <property type="molecule type" value="Genomic_DNA"/>
</dbReference>
<name>A0A7W6TID3_9HYPH</name>
<evidence type="ECO:0000256" key="1">
    <source>
        <dbReference type="SAM" id="Phobius"/>
    </source>
</evidence>
<evidence type="ECO:0000313" key="4">
    <source>
        <dbReference type="EMBL" id="MBB4447572.1"/>
    </source>
</evidence>
<feature type="transmembrane region" description="Helical" evidence="1">
    <location>
        <begin position="106"/>
        <end position="125"/>
    </location>
</feature>
<keyword evidence="1" id="KW-1133">Transmembrane helix</keyword>
<evidence type="ECO:0000313" key="2">
    <source>
        <dbReference type="EMBL" id="MBB4348839.1"/>
    </source>
</evidence>
<keyword evidence="1" id="KW-0472">Membrane</keyword>
<feature type="transmembrane region" description="Helical" evidence="1">
    <location>
        <begin position="35"/>
        <end position="54"/>
    </location>
</feature>
<evidence type="ECO:0000313" key="5">
    <source>
        <dbReference type="Proteomes" id="UP000520770"/>
    </source>
</evidence>
<dbReference type="EMBL" id="JACIGW010000002">
    <property type="protein sequence ID" value="MBB4348839.1"/>
    <property type="molecule type" value="Genomic_DNA"/>
</dbReference>
<evidence type="ECO:0008006" key="8">
    <source>
        <dbReference type="Google" id="ProtNLM"/>
    </source>
</evidence>
<keyword evidence="1" id="KW-0812">Transmembrane</keyword>
<organism evidence="3 6">
    <name type="scientific">Aliirhizobium cellulosilyticum</name>
    <dbReference type="NCBI Taxonomy" id="393664"/>
    <lineage>
        <taxon>Bacteria</taxon>
        <taxon>Pseudomonadati</taxon>
        <taxon>Pseudomonadota</taxon>
        <taxon>Alphaproteobacteria</taxon>
        <taxon>Hyphomicrobiales</taxon>
        <taxon>Rhizobiaceae</taxon>
        <taxon>Aliirhizobium</taxon>
    </lineage>
</organism>
<sequence>MPPFPEVKFYISGLWLLFKGDAQGLQRLDMTDRGMMRSFWAFVWCLPAMFVYWTGMRFAFLSASTEGTKAGLGFYLRLFMVEAINWILPLTLLGVLCLLLKTERKFTAIVVATNWLSVPISYAYAVLTLLLFLVPFAAGLIALVQLALLIATIFAISRFVRQICGPEPLVVATTMLVLLVPGLIVADLLQSYLGVSPY</sequence>
<protein>
    <recommendedName>
        <fullName evidence="8">Yip1 domain-containing protein</fullName>
    </recommendedName>
</protein>
<gene>
    <name evidence="3" type="ORF">GGE31_003454</name>
    <name evidence="2" type="ORF">GGE33_002581</name>
    <name evidence="4" type="ORF">GGE35_003395</name>
</gene>
<dbReference type="Proteomes" id="UP000576087">
    <property type="component" value="Unassembled WGS sequence"/>
</dbReference>